<dbReference type="GeneID" id="28731991"/>
<feature type="compositionally biased region" description="Basic and acidic residues" evidence="5">
    <location>
        <begin position="92"/>
        <end position="101"/>
    </location>
</feature>
<evidence type="ECO:0000256" key="2">
    <source>
        <dbReference type="ARBA" id="ARBA00023128"/>
    </source>
</evidence>
<dbReference type="STRING" id="1664694.A0A0N1P0D5"/>
<feature type="compositionally biased region" description="Polar residues" evidence="5">
    <location>
        <begin position="58"/>
        <end position="67"/>
    </location>
</feature>
<feature type="region of interest" description="Disordered" evidence="5">
    <location>
        <begin position="234"/>
        <end position="265"/>
    </location>
</feature>
<dbReference type="AlphaFoldDB" id="A0A0N1P0D5"/>
<keyword evidence="7" id="KW-1185">Reference proteome</keyword>
<comment type="caution">
    <text evidence="6">The sequence shown here is derived from an EMBL/GenBank/DDBJ whole genome shotgun (WGS) entry which is preliminary data.</text>
</comment>
<evidence type="ECO:0000313" key="7">
    <source>
        <dbReference type="Proteomes" id="UP000038010"/>
    </source>
</evidence>
<feature type="compositionally biased region" description="Basic and acidic residues" evidence="5">
    <location>
        <begin position="69"/>
        <end position="79"/>
    </location>
</feature>
<dbReference type="Gene3D" id="1.10.150.250">
    <property type="entry name" value="Flavinator of succinate dehydrogenase"/>
    <property type="match status" value="1"/>
</dbReference>
<evidence type="ECO:0000256" key="1">
    <source>
        <dbReference type="ARBA" id="ARBA00004305"/>
    </source>
</evidence>
<evidence type="ECO:0000256" key="5">
    <source>
        <dbReference type="SAM" id="MobiDB-lite"/>
    </source>
</evidence>
<dbReference type="HAMAP" id="MF_03057">
    <property type="entry name" value="SDHAF2"/>
    <property type="match status" value="1"/>
</dbReference>
<dbReference type="InterPro" id="IPR028882">
    <property type="entry name" value="SDHAF2"/>
</dbReference>
<dbReference type="GO" id="GO:0005759">
    <property type="term" value="C:mitochondrial matrix"/>
    <property type="evidence" value="ECO:0007669"/>
    <property type="project" value="UniProtKB-SubCell"/>
</dbReference>
<evidence type="ECO:0000256" key="3">
    <source>
        <dbReference type="ARBA" id="ARBA00023186"/>
    </source>
</evidence>
<dbReference type="PANTHER" id="PTHR12469:SF2">
    <property type="entry name" value="SUCCINATE DEHYDROGENASE ASSEMBLY FACTOR 2, MITOCHONDRIAL"/>
    <property type="match status" value="1"/>
</dbReference>
<keyword evidence="2 4" id="KW-0496">Mitochondrion</keyword>
<protein>
    <recommendedName>
        <fullName evidence="4">Succinate dehydrogenase assembly factor 2, mitochondrial</fullName>
        <shortName evidence="4">SDH assembly factor 2</shortName>
        <shortName evidence="4">SDHAF2</shortName>
    </recommendedName>
</protein>
<dbReference type="GO" id="GO:0006099">
    <property type="term" value="P:tricarboxylic acid cycle"/>
    <property type="evidence" value="ECO:0007669"/>
    <property type="project" value="TreeGrafter"/>
</dbReference>
<accession>A0A0N1P0D5</accession>
<dbReference type="OrthoDB" id="284292at2759"/>
<dbReference type="Pfam" id="PF03937">
    <property type="entry name" value="Sdh5"/>
    <property type="match status" value="1"/>
</dbReference>
<keyword evidence="3 4" id="KW-0143">Chaperone</keyword>
<dbReference type="SUPFAM" id="SSF109910">
    <property type="entry name" value="YgfY-like"/>
    <property type="match status" value="1"/>
</dbReference>
<organism evidence="6 7">
    <name type="scientific">Cyphellophora attinorum</name>
    <dbReference type="NCBI Taxonomy" id="1664694"/>
    <lineage>
        <taxon>Eukaryota</taxon>
        <taxon>Fungi</taxon>
        <taxon>Dikarya</taxon>
        <taxon>Ascomycota</taxon>
        <taxon>Pezizomycotina</taxon>
        <taxon>Eurotiomycetes</taxon>
        <taxon>Chaetothyriomycetidae</taxon>
        <taxon>Chaetothyriales</taxon>
        <taxon>Cyphellophoraceae</taxon>
        <taxon>Cyphellophora</taxon>
    </lineage>
</organism>
<proteinExistence type="inferred from homology"/>
<dbReference type="RefSeq" id="XP_018000186.1">
    <property type="nucleotide sequence ID" value="XM_018140111.1"/>
</dbReference>
<comment type="similarity">
    <text evidence="4">Belongs to the SDHAF2 family.</text>
</comment>
<comment type="subunit">
    <text evidence="4">Interacts with the flavoprotein subunit within the SDH catalytic dimer.</text>
</comment>
<comment type="subcellular location">
    <subcellularLocation>
        <location evidence="1 4">Mitochondrion matrix</location>
    </subcellularLocation>
</comment>
<dbReference type="InterPro" id="IPR005631">
    <property type="entry name" value="SDH"/>
</dbReference>
<dbReference type="GO" id="GO:0034553">
    <property type="term" value="P:mitochondrial respiratory chain complex II assembly"/>
    <property type="evidence" value="ECO:0007669"/>
    <property type="project" value="TreeGrafter"/>
</dbReference>
<dbReference type="PANTHER" id="PTHR12469">
    <property type="entry name" value="PROTEIN EMI5 HOMOLOG, MITOCHONDRIAL"/>
    <property type="match status" value="1"/>
</dbReference>
<reference evidence="6 7" key="1">
    <citation type="submission" date="2015-06" db="EMBL/GenBank/DDBJ databases">
        <title>Draft genome of the ant-associated black yeast Phialophora attae CBS 131958.</title>
        <authorList>
            <person name="Moreno L.F."/>
            <person name="Stielow B.J."/>
            <person name="de Hoog S."/>
            <person name="Vicente V.A."/>
            <person name="Weiss V.A."/>
            <person name="de Vries M."/>
            <person name="Cruz L.M."/>
            <person name="Souza E.M."/>
        </authorList>
    </citation>
    <scope>NUCLEOTIDE SEQUENCE [LARGE SCALE GENOMIC DNA]</scope>
    <source>
        <strain evidence="6 7">CBS 131958</strain>
    </source>
</reference>
<dbReference type="EMBL" id="LFJN01000013">
    <property type="protein sequence ID" value="KPI40223.1"/>
    <property type="molecule type" value="Genomic_DNA"/>
</dbReference>
<dbReference type="VEuPathDB" id="FungiDB:AB675_11280"/>
<feature type="region of interest" description="Disordered" evidence="5">
    <location>
        <begin position="15"/>
        <end position="123"/>
    </location>
</feature>
<feature type="compositionally biased region" description="Basic and acidic residues" evidence="5">
    <location>
        <begin position="31"/>
        <end position="56"/>
    </location>
</feature>
<dbReference type="InterPro" id="IPR036714">
    <property type="entry name" value="SDH_sf"/>
</dbReference>
<gene>
    <name evidence="6" type="ORF">AB675_11280</name>
</gene>
<dbReference type="FunFam" id="1.10.150.250:FF:000002">
    <property type="entry name" value="Succinate dehydrogenase assembly factor 2, mitochondrial"/>
    <property type="match status" value="1"/>
</dbReference>
<dbReference type="Proteomes" id="UP000038010">
    <property type="component" value="Unassembled WGS sequence"/>
</dbReference>
<dbReference type="GO" id="GO:0006121">
    <property type="term" value="P:mitochondrial electron transport, succinate to ubiquinone"/>
    <property type="evidence" value="ECO:0007669"/>
    <property type="project" value="UniProtKB-UniRule"/>
</dbReference>
<comment type="function">
    <text evidence="4">Plays an essential role in the assembly of succinate dehydrogenase (SDH), an enzyme complex (also referred to as respiratory complex II) that is a component of both the tricarboxylic acid (TCA) cycle and the mitochondrial electron transport chain, and which couples the oxidation of succinate to fumarate with the reduction of ubiquinone (coenzyme Q) to ubiquinol. Required for flavinylation (covalent attachment of FAD) of the flavoprotein subunit of the SDH catalytic dimer.</text>
</comment>
<evidence type="ECO:0000313" key="6">
    <source>
        <dbReference type="EMBL" id="KPI40223.1"/>
    </source>
</evidence>
<name>A0A0N1P0D5_9EURO</name>
<sequence>MNTYRALIRVAARQHAARPTTRALSSTSQFRSKEQEGRIHPNADGYREDQKSKPENPHMTNTNSTFHNDMPKIGKDKPPPEFISSADPDYIPTDKHPENTERMTGGQQPGEGNASNVSPSSDLGVGEMEGASFRIEPLRRVGEDISTMRARLLYQSRKRGTLESDLLFSTFANENLSKMTRAQLEEYDLFLDENDWDLYYWATQSPANTPTTLETAEGSVSDTPHQTTTEYLSPAAPGQAQETDGWRQGGFPVAPKSGEWSQTVGRQKVAYRPVPARWQNSEILRKLREHVRERSAGGVLDDVDVAAKGSGMGRMPELGRPFE</sequence>
<evidence type="ECO:0000256" key="4">
    <source>
        <dbReference type="HAMAP-Rule" id="MF_03057"/>
    </source>
</evidence>